<feature type="region of interest" description="Disordered" evidence="8">
    <location>
        <begin position="144"/>
        <end position="179"/>
    </location>
</feature>
<feature type="compositionally biased region" description="Basic and acidic residues" evidence="8">
    <location>
        <begin position="67"/>
        <end position="76"/>
    </location>
</feature>
<accession>A0AAV4AK71</accession>
<evidence type="ECO:0000256" key="5">
    <source>
        <dbReference type="ARBA" id="ARBA00049598"/>
    </source>
</evidence>
<feature type="compositionally biased region" description="Low complexity" evidence="8">
    <location>
        <begin position="81"/>
        <end position="92"/>
    </location>
</feature>
<evidence type="ECO:0000256" key="1">
    <source>
        <dbReference type="ARBA" id="ARBA00022553"/>
    </source>
</evidence>
<dbReference type="CDD" id="cd23023">
    <property type="entry name" value="zf-HIT_BCD1"/>
    <property type="match status" value="1"/>
</dbReference>
<dbReference type="Pfam" id="PF04438">
    <property type="entry name" value="zf-HIT"/>
    <property type="match status" value="1"/>
</dbReference>
<protein>
    <submittedName>
        <fullName evidence="10">Box c/d snorna protein 1-like</fullName>
    </submittedName>
</protein>
<dbReference type="PANTHER" id="PTHR13483:SF3">
    <property type="entry name" value="BOX C_D SNORNA PROTEIN 1"/>
    <property type="match status" value="1"/>
</dbReference>
<comment type="similarity">
    <text evidence="6">Belongs to the BCD1 family.</text>
</comment>
<keyword evidence="4" id="KW-0862">Zinc</keyword>
<keyword evidence="1" id="KW-0597">Phosphoprotein</keyword>
<name>A0AAV4AK71_9GAST</name>
<evidence type="ECO:0000256" key="4">
    <source>
        <dbReference type="ARBA" id="ARBA00022833"/>
    </source>
</evidence>
<dbReference type="Gene3D" id="3.30.60.190">
    <property type="match status" value="1"/>
</dbReference>
<dbReference type="GO" id="GO:0000463">
    <property type="term" value="P:maturation of LSU-rRNA from tricistronic rRNA transcript (SSU-rRNA, 5.8S rRNA, LSU-rRNA)"/>
    <property type="evidence" value="ECO:0007669"/>
    <property type="project" value="TreeGrafter"/>
</dbReference>
<evidence type="ECO:0000256" key="6">
    <source>
        <dbReference type="ARBA" id="ARBA00049654"/>
    </source>
</evidence>
<feature type="compositionally biased region" description="Low complexity" evidence="8">
    <location>
        <begin position="164"/>
        <end position="179"/>
    </location>
</feature>
<keyword evidence="3 7" id="KW-0863">Zinc-finger</keyword>
<gene>
    <name evidence="10" type="ORF">PoB_003351100</name>
</gene>
<evidence type="ECO:0000313" key="11">
    <source>
        <dbReference type="Proteomes" id="UP000735302"/>
    </source>
</evidence>
<dbReference type="AlphaFoldDB" id="A0AAV4AK71"/>
<dbReference type="InterPro" id="IPR051639">
    <property type="entry name" value="BCD1"/>
</dbReference>
<feature type="region of interest" description="Disordered" evidence="8">
    <location>
        <begin position="35"/>
        <end position="54"/>
    </location>
</feature>
<dbReference type="InterPro" id="IPR057721">
    <property type="entry name" value="BCD1_alpha/beta"/>
</dbReference>
<evidence type="ECO:0000256" key="3">
    <source>
        <dbReference type="ARBA" id="ARBA00022771"/>
    </source>
</evidence>
<comment type="function">
    <text evidence="5">Required for box C/D snoRNAs accumulation involved in snoRNA processing, snoRNA transport to the nucleolus and ribosome biogenesis.</text>
</comment>
<proteinExistence type="inferred from homology"/>
<feature type="compositionally biased region" description="Polar residues" evidence="8">
    <location>
        <begin position="36"/>
        <end position="46"/>
    </location>
</feature>
<dbReference type="GO" id="GO:0000492">
    <property type="term" value="P:box C/D snoRNP assembly"/>
    <property type="evidence" value="ECO:0007669"/>
    <property type="project" value="TreeGrafter"/>
</dbReference>
<dbReference type="Proteomes" id="UP000735302">
    <property type="component" value="Unassembled WGS sequence"/>
</dbReference>
<evidence type="ECO:0000256" key="2">
    <source>
        <dbReference type="ARBA" id="ARBA00022723"/>
    </source>
</evidence>
<evidence type="ECO:0000313" key="10">
    <source>
        <dbReference type="EMBL" id="GFO07006.1"/>
    </source>
</evidence>
<dbReference type="PROSITE" id="PS51083">
    <property type="entry name" value="ZF_HIT"/>
    <property type="match status" value="1"/>
</dbReference>
<sequence>MEAETILVNCVEQSKFEGESECTLTEEKASFMLENVPSQTASNGSQKDVVERQLDEKSDFTEICVEKTDSKNRPSEAEVVTQSTSSRQTCSQLPSLHLGSEEIEDSNDHRSCTSDSVEVGSDHFDCRTNANTVSIALTSSMEKHLNDENEAPQNPTIETDEADSSTMDSSSPDSSFDTSEVVCIEEEEKSEQVSQTRLAGKCQVCCSCSARYTCPRCEIRTCSVPCVKQHKTHSGCSGERDKLAFVEMSQYTDHHLFNDYKFLEDAERRLFSNTTVPSSHRRQAVRYTPYQMSKRCKYLMNAAYKRGIHLRFVHPALSKNKSNSSFFTIRVPETTVLIEAARKFLNFTDYPHLRKSLQDYRGEKLNSCHFLLKVDGLPANMHRYFALKPELSLSENLKGVCLTEYPTITVVSPSDQLAVESYLILSKDDMPSMDRDSARHILHHHPHLNPAGDAEKQLLDINSSLYTASQKNKAA</sequence>
<dbReference type="GO" id="GO:0048254">
    <property type="term" value="P:snoRNA localization"/>
    <property type="evidence" value="ECO:0007669"/>
    <property type="project" value="TreeGrafter"/>
</dbReference>
<dbReference type="GO" id="GO:0008270">
    <property type="term" value="F:zinc ion binding"/>
    <property type="evidence" value="ECO:0007669"/>
    <property type="project" value="UniProtKB-UniRule"/>
</dbReference>
<dbReference type="Pfam" id="PF25790">
    <property type="entry name" value="BCD1"/>
    <property type="match status" value="1"/>
</dbReference>
<feature type="domain" description="HIT-type" evidence="9">
    <location>
        <begin position="202"/>
        <end position="236"/>
    </location>
</feature>
<keyword evidence="11" id="KW-1185">Reference proteome</keyword>
<comment type="caution">
    <text evidence="10">The sequence shown here is derived from an EMBL/GenBank/DDBJ whole genome shotgun (WGS) entry which is preliminary data.</text>
</comment>
<dbReference type="InterPro" id="IPR007529">
    <property type="entry name" value="Znf_HIT"/>
</dbReference>
<dbReference type="GO" id="GO:0005634">
    <property type="term" value="C:nucleus"/>
    <property type="evidence" value="ECO:0007669"/>
    <property type="project" value="TreeGrafter"/>
</dbReference>
<organism evidence="10 11">
    <name type="scientific">Plakobranchus ocellatus</name>
    <dbReference type="NCBI Taxonomy" id="259542"/>
    <lineage>
        <taxon>Eukaryota</taxon>
        <taxon>Metazoa</taxon>
        <taxon>Spiralia</taxon>
        <taxon>Lophotrochozoa</taxon>
        <taxon>Mollusca</taxon>
        <taxon>Gastropoda</taxon>
        <taxon>Heterobranchia</taxon>
        <taxon>Euthyneura</taxon>
        <taxon>Panpulmonata</taxon>
        <taxon>Sacoglossa</taxon>
        <taxon>Placobranchoidea</taxon>
        <taxon>Plakobranchidae</taxon>
        <taxon>Plakobranchus</taxon>
    </lineage>
</organism>
<dbReference type="GO" id="GO:0070761">
    <property type="term" value="C:pre-snoRNP complex"/>
    <property type="evidence" value="ECO:0007669"/>
    <property type="project" value="TreeGrafter"/>
</dbReference>
<evidence type="ECO:0000256" key="7">
    <source>
        <dbReference type="PROSITE-ProRule" id="PRU00453"/>
    </source>
</evidence>
<keyword evidence="2" id="KW-0479">Metal-binding</keyword>
<evidence type="ECO:0000259" key="9">
    <source>
        <dbReference type="PROSITE" id="PS51083"/>
    </source>
</evidence>
<evidence type="ECO:0000256" key="8">
    <source>
        <dbReference type="SAM" id="MobiDB-lite"/>
    </source>
</evidence>
<dbReference type="EMBL" id="BLXT01003831">
    <property type="protein sequence ID" value="GFO07006.1"/>
    <property type="molecule type" value="Genomic_DNA"/>
</dbReference>
<reference evidence="10 11" key="1">
    <citation type="journal article" date="2021" name="Elife">
        <title>Chloroplast acquisition without the gene transfer in kleptoplastic sea slugs, Plakobranchus ocellatus.</title>
        <authorList>
            <person name="Maeda T."/>
            <person name="Takahashi S."/>
            <person name="Yoshida T."/>
            <person name="Shimamura S."/>
            <person name="Takaki Y."/>
            <person name="Nagai Y."/>
            <person name="Toyoda A."/>
            <person name="Suzuki Y."/>
            <person name="Arimoto A."/>
            <person name="Ishii H."/>
            <person name="Satoh N."/>
            <person name="Nishiyama T."/>
            <person name="Hasebe M."/>
            <person name="Maruyama T."/>
            <person name="Minagawa J."/>
            <person name="Obokata J."/>
            <person name="Shigenobu S."/>
        </authorList>
    </citation>
    <scope>NUCLEOTIDE SEQUENCE [LARGE SCALE GENOMIC DNA]</scope>
</reference>
<dbReference type="PANTHER" id="PTHR13483">
    <property type="entry name" value="BOX C_D SNORNA PROTEIN 1-RELATED"/>
    <property type="match status" value="1"/>
</dbReference>
<feature type="region of interest" description="Disordered" evidence="8">
    <location>
        <begin position="67"/>
        <end position="92"/>
    </location>
</feature>
<dbReference type="SUPFAM" id="SSF144232">
    <property type="entry name" value="HIT/MYND zinc finger-like"/>
    <property type="match status" value="1"/>
</dbReference>